<dbReference type="PANTHER" id="PTHR32071:SF57">
    <property type="entry name" value="C4-DICARBOXYLATE TRANSPORT TRANSCRIPTIONAL REGULATORY PROTEIN DCTD"/>
    <property type="match status" value="1"/>
</dbReference>
<dbReference type="FunFam" id="3.40.50.300:FF:000006">
    <property type="entry name" value="DNA-binding transcriptional regulator NtrC"/>
    <property type="match status" value="1"/>
</dbReference>
<feature type="domain" description="Sigma-54 factor interaction" evidence="5">
    <location>
        <begin position="167"/>
        <end position="396"/>
    </location>
</feature>
<dbReference type="GO" id="GO:0006355">
    <property type="term" value="P:regulation of DNA-templated transcription"/>
    <property type="evidence" value="ECO:0007669"/>
    <property type="project" value="InterPro"/>
</dbReference>
<accession>A0A519BB63</accession>
<evidence type="ECO:0000259" key="5">
    <source>
        <dbReference type="PROSITE" id="PS50045"/>
    </source>
</evidence>
<reference evidence="6 7" key="1">
    <citation type="submission" date="2019-01" db="EMBL/GenBank/DDBJ databases">
        <title>Insights into ecological role of a new deltaproteobacterial order Candidatus Sinidesulfobacterales (Sva0485) by metagenomics and metatranscriptomics.</title>
        <authorList>
            <person name="Tan S."/>
            <person name="Liu J."/>
            <person name="Fang Y."/>
            <person name="Hedlund B.P."/>
            <person name="Lian Z.H."/>
            <person name="Huang L.Y."/>
            <person name="Li J.T."/>
            <person name="Huang L.N."/>
            <person name="Li W.J."/>
            <person name="Jiang H.C."/>
            <person name="Dong H.L."/>
            <person name="Shu W.S."/>
        </authorList>
    </citation>
    <scope>NUCLEOTIDE SEQUENCE [LARGE SCALE GENOMIC DNA]</scope>
    <source>
        <strain evidence="6">AP3</strain>
    </source>
</reference>
<evidence type="ECO:0000256" key="4">
    <source>
        <dbReference type="ARBA" id="ARBA00023163"/>
    </source>
</evidence>
<evidence type="ECO:0000256" key="1">
    <source>
        <dbReference type="ARBA" id="ARBA00022741"/>
    </source>
</evidence>
<dbReference type="GO" id="GO:0043565">
    <property type="term" value="F:sequence-specific DNA binding"/>
    <property type="evidence" value="ECO:0007669"/>
    <property type="project" value="InterPro"/>
</dbReference>
<keyword evidence="2" id="KW-0067">ATP-binding</keyword>
<sequence length="502" mass="57613">MSNFSQTEKNFKSLVYIIIKSKATISLLKNGLKKTIGEDKISVLKNIEELPANVGNNTYIIIENNKTFISKISKISPKRNVKLFVYIESIYNLNTDDLIFFIKHDIDHIIHPENIKYLNYEKFIDSKIFKKKHYNAFIDKESSLLADLCQRFDDTDIDTGGSRGINIYGISNHIRTTVEKAYKISQSDSNVLITGESGTGKELIARLIHGKSNRNQKPMVSINCGAFPEGLLESELFGYKKGAFTGAFNDKPGRFELADKSTIFLDEIGDMSLSLQVKLLRVIQEREIEPIGAIKAKKIDARIISATNKNLEDLIVKNLFREDFYYRINVIPIHLAPLRERKTDIIILIYYFLKKFSAYQNNQIYGMSEDALATLLNYDWYGNIREIENLIEMLVVLNESGLITNKDIPEKYFKSGANTENNKIEKKDAINNLTVPNIKDMQMSSEDCKFNLKDKIEEIEFEIIRKAMETSGGVKEKAARMLGLNRTTLIEKLKRYEKNRKK</sequence>
<keyword evidence="4" id="KW-0804">Transcription</keyword>
<keyword evidence="3" id="KW-0805">Transcription regulation</keyword>
<dbReference type="InterPro" id="IPR058031">
    <property type="entry name" value="AAA_lid_NorR"/>
</dbReference>
<protein>
    <submittedName>
        <fullName evidence="6">AAA family ATPase</fullName>
    </submittedName>
</protein>
<dbReference type="InterPro" id="IPR002078">
    <property type="entry name" value="Sigma_54_int"/>
</dbReference>
<dbReference type="SUPFAM" id="SSF52540">
    <property type="entry name" value="P-loop containing nucleoside triphosphate hydrolases"/>
    <property type="match status" value="1"/>
</dbReference>
<dbReference type="InterPro" id="IPR025662">
    <property type="entry name" value="Sigma_54_int_dom_ATP-bd_1"/>
</dbReference>
<comment type="caution">
    <text evidence="6">The sequence shown here is derived from an EMBL/GenBank/DDBJ whole genome shotgun (WGS) entry which is preliminary data.</text>
</comment>
<dbReference type="PANTHER" id="PTHR32071">
    <property type="entry name" value="TRANSCRIPTIONAL REGULATORY PROTEIN"/>
    <property type="match status" value="1"/>
</dbReference>
<dbReference type="Pfam" id="PF00158">
    <property type="entry name" value="Sigma54_activat"/>
    <property type="match status" value="1"/>
</dbReference>
<dbReference type="Pfam" id="PF02954">
    <property type="entry name" value="HTH_8"/>
    <property type="match status" value="1"/>
</dbReference>
<dbReference type="SMART" id="SM00382">
    <property type="entry name" value="AAA"/>
    <property type="match status" value="1"/>
</dbReference>
<dbReference type="Gene3D" id="1.10.8.60">
    <property type="match status" value="1"/>
</dbReference>
<evidence type="ECO:0000256" key="3">
    <source>
        <dbReference type="ARBA" id="ARBA00023015"/>
    </source>
</evidence>
<dbReference type="Pfam" id="PF25601">
    <property type="entry name" value="AAA_lid_14"/>
    <property type="match status" value="1"/>
</dbReference>
<gene>
    <name evidence="6" type="ORF">EVJ47_04825</name>
</gene>
<dbReference type="EMBL" id="SGBD01000002">
    <property type="protein sequence ID" value="RZD14496.1"/>
    <property type="molecule type" value="Genomic_DNA"/>
</dbReference>
<dbReference type="Gene3D" id="3.40.50.300">
    <property type="entry name" value="P-loop containing nucleotide triphosphate hydrolases"/>
    <property type="match status" value="1"/>
</dbReference>
<proteinExistence type="predicted"/>
<dbReference type="GO" id="GO:0005524">
    <property type="term" value="F:ATP binding"/>
    <property type="evidence" value="ECO:0007669"/>
    <property type="project" value="UniProtKB-KW"/>
</dbReference>
<dbReference type="InterPro" id="IPR002197">
    <property type="entry name" value="HTH_Fis"/>
</dbReference>
<evidence type="ECO:0000313" key="6">
    <source>
        <dbReference type="EMBL" id="RZD14496.1"/>
    </source>
</evidence>
<organism evidence="6 7">
    <name type="scientific">Candidatus Acidulodesulfobacterium ferriphilum</name>
    <dbReference type="NCBI Taxonomy" id="2597223"/>
    <lineage>
        <taxon>Bacteria</taxon>
        <taxon>Deltaproteobacteria</taxon>
        <taxon>Candidatus Acidulodesulfobacterales</taxon>
        <taxon>Candidatus Acidulodesulfobacterium</taxon>
    </lineage>
</organism>
<evidence type="ECO:0000313" key="7">
    <source>
        <dbReference type="Proteomes" id="UP000320813"/>
    </source>
</evidence>
<keyword evidence="1" id="KW-0547">Nucleotide-binding</keyword>
<dbReference type="SUPFAM" id="SSF46689">
    <property type="entry name" value="Homeodomain-like"/>
    <property type="match status" value="1"/>
</dbReference>
<dbReference type="Gene3D" id="1.10.10.60">
    <property type="entry name" value="Homeodomain-like"/>
    <property type="match status" value="1"/>
</dbReference>
<dbReference type="PROSITE" id="PS50045">
    <property type="entry name" value="SIGMA54_INTERACT_4"/>
    <property type="match status" value="1"/>
</dbReference>
<dbReference type="InterPro" id="IPR027417">
    <property type="entry name" value="P-loop_NTPase"/>
</dbReference>
<dbReference type="InterPro" id="IPR003593">
    <property type="entry name" value="AAA+_ATPase"/>
</dbReference>
<dbReference type="InterPro" id="IPR009057">
    <property type="entry name" value="Homeodomain-like_sf"/>
</dbReference>
<dbReference type="Proteomes" id="UP000320813">
    <property type="component" value="Unassembled WGS sequence"/>
</dbReference>
<name>A0A519BB63_9DELT</name>
<dbReference type="CDD" id="cd00009">
    <property type="entry name" value="AAA"/>
    <property type="match status" value="1"/>
</dbReference>
<dbReference type="AlphaFoldDB" id="A0A519BB63"/>
<dbReference type="PROSITE" id="PS00675">
    <property type="entry name" value="SIGMA54_INTERACT_1"/>
    <property type="match status" value="1"/>
</dbReference>
<dbReference type="PRINTS" id="PR01590">
    <property type="entry name" value="HTHFIS"/>
</dbReference>
<evidence type="ECO:0000256" key="2">
    <source>
        <dbReference type="ARBA" id="ARBA00022840"/>
    </source>
</evidence>